<proteinExistence type="predicted"/>
<keyword evidence="3" id="KW-1185">Reference proteome</keyword>
<evidence type="ECO:0000256" key="1">
    <source>
        <dbReference type="SAM" id="MobiDB-lite"/>
    </source>
</evidence>
<reference evidence="2 3" key="1">
    <citation type="submission" date="2023-02" db="EMBL/GenBank/DDBJ databases">
        <title>LHISI_Scaffold_Assembly.</title>
        <authorList>
            <person name="Stuart O.P."/>
            <person name="Cleave R."/>
            <person name="Magrath M.J.L."/>
            <person name="Mikheyev A.S."/>
        </authorList>
    </citation>
    <scope>NUCLEOTIDE SEQUENCE [LARGE SCALE GENOMIC DNA]</scope>
    <source>
        <strain evidence="2">Daus_M_001</strain>
        <tissue evidence="2">Leg muscle</tissue>
    </source>
</reference>
<feature type="region of interest" description="Disordered" evidence="1">
    <location>
        <begin position="665"/>
        <end position="690"/>
    </location>
</feature>
<name>A0ABQ9GJD3_9NEOP</name>
<feature type="region of interest" description="Disordered" evidence="1">
    <location>
        <begin position="19"/>
        <end position="42"/>
    </location>
</feature>
<sequence length="727" mass="81724">MELVKTEIVHDMIAMDEHCRNEGVEENRRSPRKPADQRSSSDLVRFPLAKIDQELNPMHLGGRWGRGIHPISNGVTRTRVAISRRKSANLRPMIGGLRWLLIAVYRPGPRKRPTKREDGGTRRAAICYYLQTPTKRGPRGGGGYHAIVGRGEEGEWARNPLLPLLARHLGTQQGCAGRRIFHTSRTPLPAAPTVRACCNWSTYRSSSFAGRRWEIIPCLRYCFPERSRLQRSLGLAVRRKVATFRSSFEDMIDVKHVYTEVDFVIGSQFIRHVLDDSEPIADLRTGFDYRRGGCLGFSHVGVVPVDASDGWVISGFSRSSLLLHLGVTPRSSHFTLIGSQDLNVKSRQSVVGSQHKYWLLCHRYSALIDEEEEDTPERYVYTQASDVCHWLLPHRVASVTPHLVVWHSLLVSLQVCYWLRVVQGMSNKMRSNYKVNFSVHGSFTRQPRQARSELLIATTAGTPVLLACVFPLTTSLLANMTMDTSTVLNNATARLEEGRLPTSPVRFDCSCVYGSRRGFITGRQYSTRSAIYCRRPIAAVYSSFTALREGISPGPRFVIYGNNTARPQARTVPPTACRPRRPGYSANIYRSRRHLAAPFNGCVFVGERPPTTTWRRLKIFSVTLFGHALEEVLRTPRANDSCSQAHAAEYLHRKHGRGKWEIPEKARRPTASSGTIPTCENPGVTRPGIEPGSPWWEASVLIAQPPRPLLAQEFSEAEHSYIFPANS</sequence>
<evidence type="ECO:0000313" key="2">
    <source>
        <dbReference type="EMBL" id="KAJ8872166.1"/>
    </source>
</evidence>
<protein>
    <submittedName>
        <fullName evidence="2">Uncharacterized protein</fullName>
    </submittedName>
</protein>
<feature type="compositionally biased region" description="Basic and acidic residues" evidence="1">
    <location>
        <begin position="19"/>
        <end position="36"/>
    </location>
</feature>
<organism evidence="2 3">
    <name type="scientific">Dryococelus australis</name>
    <dbReference type="NCBI Taxonomy" id="614101"/>
    <lineage>
        <taxon>Eukaryota</taxon>
        <taxon>Metazoa</taxon>
        <taxon>Ecdysozoa</taxon>
        <taxon>Arthropoda</taxon>
        <taxon>Hexapoda</taxon>
        <taxon>Insecta</taxon>
        <taxon>Pterygota</taxon>
        <taxon>Neoptera</taxon>
        <taxon>Polyneoptera</taxon>
        <taxon>Phasmatodea</taxon>
        <taxon>Verophasmatodea</taxon>
        <taxon>Anareolatae</taxon>
        <taxon>Phasmatidae</taxon>
        <taxon>Eurycanthinae</taxon>
        <taxon>Dryococelus</taxon>
    </lineage>
</organism>
<comment type="caution">
    <text evidence="2">The sequence shown here is derived from an EMBL/GenBank/DDBJ whole genome shotgun (WGS) entry which is preliminary data.</text>
</comment>
<dbReference type="Proteomes" id="UP001159363">
    <property type="component" value="Chromosome 10"/>
</dbReference>
<accession>A0ABQ9GJD3</accession>
<dbReference type="EMBL" id="JARBHB010000011">
    <property type="protein sequence ID" value="KAJ8872166.1"/>
    <property type="molecule type" value="Genomic_DNA"/>
</dbReference>
<evidence type="ECO:0000313" key="3">
    <source>
        <dbReference type="Proteomes" id="UP001159363"/>
    </source>
</evidence>
<gene>
    <name evidence="2" type="ORF">PR048_025768</name>
</gene>